<reference evidence="2" key="1">
    <citation type="journal article" date="2019" name="Int. J. Syst. Evol. Microbiol.">
        <title>The Global Catalogue of Microorganisms (GCM) 10K type strain sequencing project: providing services to taxonomists for standard genome sequencing and annotation.</title>
        <authorList>
            <consortium name="The Broad Institute Genomics Platform"/>
            <consortium name="The Broad Institute Genome Sequencing Center for Infectious Disease"/>
            <person name="Wu L."/>
            <person name="Ma J."/>
        </authorList>
    </citation>
    <scope>NUCLEOTIDE SEQUENCE [LARGE SCALE GENOMIC DNA]</scope>
    <source>
        <strain evidence="2">JCM 18472</strain>
    </source>
</reference>
<evidence type="ECO:0000313" key="1">
    <source>
        <dbReference type="EMBL" id="GAA5174833.1"/>
    </source>
</evidence>
<comment type="caution">
    <text evidence="1">The sequence shown here is derived from an EMBL/GenBank/DDBJ whole genome shotgun (WGS) entry which is preliminary data.</text>
</comment>
<keyword evidence="2" id="KW-1185">Reference proteome</keyword>
<gene>
    <name evidence="1" type="ORF">GCM10023342_16720</name>
</gene>
<sequence>MTAGYLRRPILSGELILDVAIQIAQARLHVGDGLALIDIEGALGLAEQR</sequence>
<protein>
    <submittedName>
        <fullName evidence="1">Uncharacterized protein</fullName>
    </submittedName>
</protein>
<accession>A0ABP9RDT8</accession>
<dbReference type="EMBL" id="BAABKI010000018">
    <property type="protein sequence ID" value="GAA5174833.1"/>
    <property type="molecule type" value="Genomic_DNA"/>
</dbReference>
<proteinExistence type="predicted"/>
<organism evidence="1 2">
    <name type="scientific">Modicisalibacter zincidurans</name>
    <dbReference type="NCBI Taxonomy" id="1178777"/>
    <lineage>
        <taxon>Bacteria</taxon>
        <taxon>Pseudomonadati</taxon>
        <taxon>Pseudomonadota</taxon>
        <taxon>Gammaproteobacteria</taxon>
        <taxon>Oceanospirillales</taxon>
        <taxon>Halomonadaceae</taxon>
        <taxon>Modicisalibacter</taxon>
    </lineage>
</organism>
<dbReference type="Proteomes" id="UP001500074">
    <property type="component" value="Unassembled WGS sequence"/>
</dbReference>
<evidence type="ECO:0000313" key="2">
    <source>
        <dbReference type="Proteomes" id="UP001500074"/>
    </source>
</evidence>
<name>A0ABP9RDT8_9GAMM</name>